<reference evidence="2" key="2">
    <citation type="submission" date="2025-08" db="UniProtKB">
        <authorList>
            <consortium name="Ensembl"/>
        </authorList>
    </citation>
    <scope>IDENTIFICATION</scope>
</reference>
<dbReference type="Ensembl" id="ENSEAST00005050447.1">
    <property type="protein sequence ID" value="ENSEASP00005043775.1"/>
    <property type="gene ID" value="ENSEASG00005034078.1"/>
</dbReference>
<evidence type="ECO:0000313" key="2">
    <source>
        <dbReference type="Ensembl" id="ENSEASP00005043775.1"/>
    </source>
</evidence>
<name>A0A9L0J3C0_EQUAS</name>
<dbReference type="GeneID" id="123282600"/>
<organism evidence="2 3">
    <name type="scientific">Equus asinus</name>
    <name type="common">Donkey</name>
    <name type="synonym">Equus africanus asinus</name>
    <dbReference type="NCBI Taxonomy" id="9793"/>
    <lineage>
        <taxon>Eukaryota</taxon>
        <taxon>Metazoa</taxon>
        <taxon>Chordata</taxon>
        <taxon>Craniata</taxon>
        <taxon>Vertebrata</taxon>
        <taxon>Euteleostomi</taxon>
        <taxon>Mammalia</taxon>
        <taxon>Eutheria</taxon>
        <taxon>Laurasiatheria</taxon>
        <taxon>Perissodactyla</taxon>
        <taxon>Equidae</taxon>
        <taxon>Equus</taxon>
    </lineage>
</organism>
<dbReference type="InterPro" id="IPR040433">
    <property type="entry name" value="Spermatid_TP"/>
</dbReference>
<feature type="compositionally biased region" description="Basic residues" evidence="1">
    <location>
        <begin position="42"/>
        <end position="66"/>
    </location>
</feature>
<feature type="compositionally biased region" description="Polar residues" evidence="1">
    <location>
        <begin position="10"/>
        <end position="20"/>
    </location>
</feature>
<sequence>MAKATGKSEAFSTVTEQPSPENKERKMRKGSCQPRSRGSVKAAKKTTWAKRPLRRRSTKKASRKRPTSSVKSKEARGTTLFGHYHRLNEELNQDKPEEDPESMEKPSTSCAYLHHQQLQSEATDLREESSEKSLTSDP</sequence>
<evidence type="ECO:0000313" key="3">
    <source>
        <dbReference type="Proteomes" id="UP000694387"/>
    </source>
</evidence>
<reference evidence="2" key="3">
    <citation type="submission" date="2025-09" db="UniProtKB">
        <authorList>
            <consortium name="Ensembl"/>
        </authorList>
    </citation>
    <scope>IDENTIFICATION</scope>
</reference>
<dbReference type="KEGG" id="eai:123282600"/>
<dbReference type="RefSeq" id="XP_044620012.1">
    <property type="nucleotide sequence ID" value="XM_044764077.2"/>
</dbReference>
<gene>
    <name evidence="2" type="primary">LOC123282600</name>
</gene>
<dbReference type="GeneTree" id="ENSGT01150000287231"/>
<accession>A0A9L0J3C0</accession>
<proteinExistence type="predicted"/>
<dbReference type="AlphaFoldDB" id="A0A9L0J3C0"/>
<feature type="compositionally biased region" description="Polar residues" evidence="1">
    <location>
        <begin position="105"/>
        <end position="122"/>
    </location>
</feature>
<dbReference type="PANTHER" id="PTHR37876">
    <property type="entry name" value="PROTEIN GAR2-LIKE"/>
    <property type="match status" value="1"/>
</dbReference>
<evidence type="ECO:0000256" key="1">
    <source>
        <dbReference type="SAM" id="MobiDB-lite"/>
    </source>
</evidence>
<feature type="region of interest" description="Disordered" evidence="1">
    <location>
        <begin position="1"/>
        <end position="138"/>
    </location>
</feature>
<reference evidence="2 3" key="1">
    <citation type="journal article" date="2020" name="Nat. Commun.">
        <title>Donkey genomes provide new insights into domestication and selection for coat color.</title>
        <authorList>
            <person name="Wang"/>
            <person name="C."/>
            <person name="Li"/>
            <person name="H."/>
            <person name="Guo"/>
            <person name="Y."/>
            <person name="Huang"/>
            <person name="J."/>
            <person name="Sun"/>
            <person name="Y."/>
            <person name="Min"/>
            <person name="J."/>
            <person name="Wang"/>
            <person name="J."/>
            <person name="Fang"/>
            <person name="X."/>
            <person name="Zhao"/>
            <person name="Z."/>
            <person name="Wang"/>
            <person name="S."/>
            <person name="Zhang"/>
            <person name="Y."/>
            <person name="Liu"/>
            <person name="Q."/>
            <person name="Jiang"/>
            <person name="Q."/>
            <person name="Wang"/>
            <person name="X."/>
            <person name="Guo"/>
            <person name="Y."/>
            <person name="Yang"/>
            <person name="C."/>
            <person name="Wang"/>
            <person name="Y."/>
            <person name="Tian"/>
            <person name="F."/>
            <person name="Zhuang"/>
            <person name="G."/>
            <person name="Fan"/>
            <person name="Y."/>
            <person name="Gao"/>
            <person name="Q."/>
            <person name="Li"/>
            <person name="Y."/>
            <person name="Ju"/>
            <person name="Z."/>
            <person name="Li"/>
            <person name="J."/>
            <person name="Li"/>
            <person name="R."/>
            <person name="Hou"/>
            <person name="M."/>
            <person name="Yang"/>
            <person name="G."/>
            <person name="Liu"/>
            <person name="G."/>
            <person name="Liu"/>
            <person name="W."/>
            <person name="Guo"/>
            <person name="J."/>
            <person name="Pan"/>
            <person name="S."/>
            <person name="Fan"/>
            <person name="G."/>
            <person name="Zhang"/>
            <person name="W."/>
            <person name="Zhang"/>
            <person name="R."/>
            <person name="Yu"/>
            <person name="J."/>
            <person name="Zhang"/>
            <person name="X."/>
            <person name="Yin"/>
            <person name="Q."/>
            <person name="Ji"/>
            <person name="C."/>
            <person name="Jin"/>
            <person name="Y."/>
            <person name="Yue"/>
            <person name="G."/>
            <person name="Liu"/>
            <person name="M."/>
            <person name="Xu"/>
            <person name="J."/>
            <person name="Liu"/>
            <person name="S."/>
            <person name="Jordana"/>
            <person name="J."/>
            <person name="Noce"/>
            <person name="A."/>
            <person name="Amills"/>
            <person name="M."/>
            <person name="Wu"/>
            <person name="D.D."/>
            <person name="Li"/>
            <person name="S."/>
            <person name="Zhou"/>
            <person name="X. and Zhong"/>
            <person name="J."/>
        </authorList>
    </citation>
    <scope>NUCLEOTIDE SEQUENCE [LARGE SCALE GENOMIC DNA]</scope>
</reference>
<protein>
    <submittedName>
        <fullName evidence="2">Uncharacterized protein</fullName>
    </submittedName>
</protein>
<keyword evidence="3" id="KW-1185">Reference proteome</keyword>
<dbReference type="PANTHER" id="PTHR37876:SF1">
    <property type="entry name" value="SERINE_ARGININE REPETITIVE MATRIX PROTEIN 4-LIKE-RELATED"/>
    <property type="match status" value="1"/>
</dbReference>
<feature type="compositionally biased region" description="Basic and acidic residues" evidence="1">
    <location>
        <begin position="86"/>
        <end position="95"/>
    </location>
</feature>
<dbReference type="Proteomes" id="UP000694387">
    <property type="component" value="Chromosome X"/>
</dbReference>